<feature type="compositionally biased region" description="Acidic residues" evidence="1">
    <location>
        <begin position="1"/>
        <end position="12"/>
    </location>
</feature>
<evidence type="ECO:0000313" key="2">
    <source>
        <dbReference type="EMBL" id="QES32305.1"/>
    </source>
</evidence>
<evidence type="ECO:0000256" key="1">
    <source>
        <dbReference type="SAM" id="MobiDB-lite"/>
    </source>
</evidence>
<feature type="region of interest" description="Disordered" evidence="1">
    <location>
        <begin position="1"/>
        <end position="30"/>
    </location>
</feature>
<gene>
    <name evidence="2" type="ORF">DEJ48_01745</name>
</gene>
<dbReference type="RefSeq" id="WP_150213810.1">
    <property type="nucleotide sequence ID" value="NZ_CP029192.1"/>
</dbReference>
<dbReference type="AlphaFoldDB" id="A0A5P2BP98"/>
<dbReference type="Proteomes" id="UP000322927">
    <property type="component" value="Chromosome"/>
</dbReference>
<proteinExistence type="predicted"/>
<feature type="region of interest" description="Disordered" evidence="1">
    <location>
        <begin position="151"/>
        <end position="172"/>
    </location>
</feature>
<dbReference type="EMBL" id="CP029192">
    <property type="protein sequence ID" value="QES32305.1"/>
    <property type="molecule type" value="Genomic_DNA"/>
</dbReference>
<reference evidence="2 3" key="1">
    <citation type="submission" date="2018-05" db="EMBL/GenBank/DDBJ databases">
        <title>Streptomyces venezuelae.</title>
        <authorList>
            <person name="Kim W."/>
            <person name="Lee N."/>
            <person name="Cho B.-K."/>
        </authorList>
    </citation>
    <scope>NUCLEOTIDE SEQUENCE [LARGE SCALE GENOMIC DNA]</scope>
    <source>
        <strain evidence="2 3">ATCC 14584</strain>
    </source>
</reference>
<protein>
    <submittedName>
        <fullName evidence="2">Uncharacterized protein</fullName>
    </submittedName>
</protein>
<organism evidence="2 3">
    <name type="scientific">Streptomyces venezuelae</name>
    <dbReference type="NCBI Taxonomy" id="54571"/>
    <lineage>
        <taxon>Bacteria</taxon>
        <taxon>Bacillati</taxon>
        <taxon>Actinomycetota</taxon>
        <taxon>Actinomycetes</taxon>
        <taxon>Kitasatosporales</taxon>
        <taxon>Streptomycetaceae</taxon>
        <taxon>Streptomyces</taxon>
    </lineage>
</organism>
<sequence length="172" mass="19624">MSREPTEDEPTEDDIRRALELAERTPRPTPLYSDDLVEADVLPLQEFLRARLAELEGRWPMGSDERFAARALTSAMLSTAMRLTEEITTWRQALAEGRGEEPGLLQTLRRDIGHDFNQLVWAAQQWRAHPDHERWRPRHYLNAAHLASLLGPRSGDTSTDAVRGPYGHEAHP</sequence>
<feature type="compositionally biased region" description="Basic and acidic residues" evidence="1">
    <location>
        <begin position="13"/>
        <end position="26"/>
    </location>
</feature>
<accession>A0A5P2BP98</accession>
<dbReference type="OrthoDB" id="4277998at2"/>
<name>A0A5P2BP98_STRVZ</name>
<evidence type="ECO:0000313" key="3">
    <source>
        <dbReference type="Proteomes" id="UP000322927"/>
    </source>
</evidence>